<dbReference type="InterPro" id="IPR049730">
    <property type="entry name" value="SNF2/RAD54-like_C"/>
</dbReference>
<dbReference type="AlphaFoldDB" id="A0A2K8PQS8"/>
<dbReference type="EMBL" id="CP024985">
    <property type="protein sequence ID" value="ATZ28163.1"/>
    <property type="molecule type" value="Genomic_DNA"/>
</dbReference>
<evidence type="ECO:0000313" key="3">
    <source>
        <dbReference type="Proteomes" id="UP000231791"/>
    </source>
</evidence>
<dbReference type="CDD" id="cd18793">
    <property type="entry name" value="SF2_C_SNF"/>
    <property type="match status" value="1"/>
</dbReference>
<dbReference type="InterPro" id="IPR027417">
    <property type="entry name" value="P-loop_NTPase"/>
</dbReference>
<keyword evidence="2" id="KW-0547">Nucleotide-binding</keyword>
<dbReference type="PROSITE" id="PS51192">
    <property type="entry name" value="HELICASE_ATP_BIND_1"/>
    <property type="match status" value="1"/>
</dbReference>
<dbReference type="InterPro" id="IPR001650">
    <property type="entry name" value="Helicase_C-like"/>
</dbReference>
<dbReference type="Pfam" id="PF12419">
    <property type="entry name" value="DUF3670"/>
    <property type="match status" value="1"/>
</dbReference>
<dbReference type="SMART" id="SM00487">
    <property type="entry name" value="DEXDc"/>
    <property type="match status" value="1"/>
</dbReference>
<dbReference type="GO" id="GO:0016787">
    <property type="term" value="F:hydrolase activity"/>
    <property type="evidence" value="ECO:0007669"/>
    <property type="project" value="UniProtKB-KW"/>
</dbReference>
<dbReference type="PROSITE" id="PS51194">
    <property type="entry name" value="HELICASE_CTER"/>
    <property type="match status" value="1"/>
</dbReference>
<reference evidence="2 3" key="1">
    <citation type="submission" date="2017-11" db="EMBL/GenBank/DDBJ databases">
        <title>Complete genome sequence of Streptomyces lavendulae subsp. lavendulae CCM 3239 (formerly 'Streptomyces aureofaciens CCM 3239'), the producer of the angucycline-type antibiotic auricin.</title>
        <authorList>
            <person name="Busche T."/>
            <person name="Novakova R."/>
            <person name="Al'Dilaimi A."/>
            <person name="Homerova D."/>
            <person name="Feckova L."/>
            <person name="Rezuchova B."/>
            <person name="Mingyar E."/>
            <person name="Csolleiova D."/>
            <person name="Bekeova C."/>
            <person name="Winkler A."/>
            <person name="Sevcikova B."/>
            <person name="Kalinowski J."/>
            <person name="Kormanec J."/>
            <person name="Ruckert C."/>
        </authorList>
    </citation>
    <scope>NUCLEOTIDE SEQUENCE [LARGE SCALE GENOMIC DNA]</scope>
    <source>
        <strain evidence="2 3">CCM 3239</strain>
    </source>
</reference>
<sequence>MLSEVSGPVPRSAVFLPADPPREGRVAFWEPTGPGGPEAVRAGSGELRVVTPGLRLATVPALLLPVGAALPLLTRARTAAAAPAPGSSATGPSDAWPSDAGASDAGSSDAGPSATAFWGAAALLALRLVARGLLLPGLSPEGHDAWRIGPLDAEALDEIRELAAAMPPAAHCVPVGPDDTTAPPRLPSPEPLLRAFLDAVADTLPRSPAASVVAGGPAYAAAGPAAAAPPPGTGLRAWADEVAAGHDRGIRISLRVELRGAGRAEEGEEGEEGAETPAPSFRAVLQLHGLADASLVADARDVWAAAGPTGAAFPPRARLDALRALRRAVKLWPPLTPMLGAAVPDSVDLADEEVAELLGETAGVLAADGVQVHWPRGLARTLTSRAVATLPVTSTRPGRATAPGSVPPALLGAGSLLSFDWRHSLGDGADDLTPAELDRLAEDKRPLVRLRDQWVLVDPAAVRRARARRDGPVPVAAADALAAVLTGSAEVEGARVDVTASGALAALRERLTGEPAPVVAPVGLRATLRDYQLRGLAWLDLMTSLGLGGCLADDMGLGKTVTLIALHLHRARPEPTLVVCPASLLGNWQREIEKFAPGTPVRRFHGAGRSLDGPAGGFVLTTYATMRRDSPTLAATPWGMVVADEAQHVKNPRSSTAKALRTIPAPARVALTGTPVENDLSELWALLDWTTPGLLGSPGTFRTRYAEPVESGRDPYAAARLAALVRPFLLRRKKSDPGIAPELPPKTETDHPVALSPEQAALYEAVVRETLAAIGAADGMERRGLVVKLLTSLKQICNHPGQYTGDRRGGASGKLELLDELLNTILAEDGSVLVFTQYVTMARILEKHLADRGIPCRLLHGGTPVPRREELVDLFQSGEVPVLLLSLKAAGTGLNLTRAGHVVHYDRWWNPAVEEQATDRAYRIGQTQPVQVHRIIAEGTVEDRIAEMLEAKRALADAVLGSGESALTELTELTDAELAELVALRTDDDGGNHR</sequence>
<dbReference type="Pfam" id="PF00176">
    <property type="entry name" value="SNF2-rel_dom"/>
    <property type="match status" value="1"/>
</dbReference>
<dbReference type="Gene3D" id="3.40.50.10810">
    <property type="entry name" value="Tandem AAA-ATPase domain"/>
    <property type="match status" value="1"/>
</dbReference>
<keyword evidence="1" id="KW-0378">Hydrolase</keyword>
<dbReference type="Pfam" id="PF00271">
    <property type="entry name" value="Helicase_C"/>
    <property type="match status" value="1"/>
</dbReference>
<dbReference type="RefSeq" id="WP_100661107.1">
    <property type="nucleotide sequence ID" value="NZ_CP024985.1"/>
</dbReference>
<proteinExistence type="predicted"/>
<keyword evidence="2" id="KW-0067">ATP-binding</keyword>
<dbReference type="PANTHER" id="PTHR10799">
    <property type="entry name" value="SNF2/RAD54 HELICASE FAMILY"/>
    <property type="match status" value="1"/>
</dbReference>
<dbReference type="FunFam" id="3.40.50.10810:FF:000031">
    <property type="entry name" value="Helicase, SNF2/RAD54 family"/>
    <property type="match status" value="1"/>
</dbReference>
<dbReference type="SMART" id="SM00490">
    <property type="entry name" value="HELICc"/>
    <property type="match status" value="1"/>
</dbReference>
<dbReference type="KEGG" id="slx:SLAV_31955"/>
<accession>A0A2K8PQS8</accession>
<dbReference type="InterPro" id="IPR022138">
    <property type="entry name" value="DUF3670"/>
</dbReference>
<organism evidence="2 3">
    <name type="scientific">Streptomyces lavendulae subsp. lavendulae</name>
    <dbReference type="NCBI Taxonomy" id="58340"/>
    <lineage>
        <taxon>Bacteria</taxon>
        <taxon>Bacillati</taxon>
        <taxon>Actinomycetota</taxon>
        <taxon>Actinomycetes</taxon>
        <taxon>Kitasatosporales</taxon>
        <taxon>Streptomycetaceae</taxon>
        <taxon>Streptomyces</taxon>
    </lineage>
</organism>
<dbReference type="GeneID" id="49387377"/>
<dbReference type="InterPro" id="IPR000330">
    <property type="entry name" value="SNF2_N"/>
</dbReference>
<dbReference type="InterPro" id="IPR038718">
    <property type="entry name" value="SNF2-like_sf"/>
</dbReference>
<dbReference type="FunFam" id="3.40.50.300:FF:000533">
    <property type="entry name" value="Helicase, Snf2 family"/>
    <property type="match status" value="1"/>
</dbReference>
<name>A0A2K8PQS8_STRLA</name>
<dbReference type="SUPFAM" id="SSF52540">
    <property type="entry name" value="P-loop containing nucleoside triphosphate hydrolases"/>
    <property type="match status" value="2"/>
</dbReference>
<evidence type="ECO:0000313" key="2">
    <source>
        <dbReference type="EMBL" id="ATZ28163.1"/>
    </source>
</evidence>
<keyword evidence="2" id="KW-0347">Helicase</keyword>
<dbReference type="GO" id="GO:0004386">
    <property type="term" value="F:helicase activity"/>
    <property type="evidence" value="ECO:0007669"/>
    <property type="project" value="UniProtKB-KW"/>
</dbReference>
<dbReference type="Proteomes" id="UP000231791">
    <property type="component" value="Chromosome"/>
</dbReference>
<gene>
    <name evidence="2" type="ORF">SLAV_31955</name>
</gene>
<evidence type="ECO:0000256" key="1">
    <source>
        <dbReference type="ARBA" id="ARBA00022801"/>
    </source>
</evidence>
<protein>
    <submittedName>
        <fullName evidence="2">ATP-dependent helicase HepA</fullName>
    </submittedName>
</protein>
<dbReference type="GO" id="GO:0005524">
    <property type="term" value="F:ATP binding"/>
    <property type="evidence" value="ECO:0007669"/>
    <property type="project" value="InterPro"/>
</dbReference>
<dbReference type="Gene3D" id="3.40.50.300">
    <property type="entry name" value="P-loop containing nucleotide triphosphate hydrolases"/>
    <property type="match status" value="1"/>
</dbReference>
<keyword evidence="3" id="KW-1185">Reference proteome</keyword>
<dbReference type="InterPro" id="IPR014001">
    <property type="entry name" value="Helicase_ATP-bd"/>
</dbReference>